<name>A0ABW0QKW9_9GAMM</name>
<comment type="caution">
    <text evidence="1">The sequence shown here is derived from an EMBL/GenBank/DDBJ whole genome shotgun (WGS) entry which is preliminary data.</text>
</comment>
<evidence type="ECO:0000313" key="2">
    <source>
        <dbReference type="Proteomes" id="UP001596114"/>
    </source>
</evidence>
<dbReference type="PANTHER" id="PTHR39201">
    <property type="entry name" value="EXPORTED PROTEIN-RELATED"/>
    <property type="match status" value="1"/>
</dbReference>
<reference evidence="2" key="1">
    <citation type="journal article" date="2019" name="Int. J. Syst. Evol. Microbiol.">
        <title>The Global Catalogue of Microorganisms (GCM) 10K type strain sequencing project: providing services to taxonomists for standard genome sequencing and annotation.</title>
        <authorList>
            <consortium name="The Broad Institute Genomics Platform"/>
            <consortium name="The Broad Institute Genome Sequencing Center for Infectious Disease"/>
            <person name="Wu L."/>
            <person name="Ma J."/>
        </authorList>
    </citation>
    <scope>NUCLEOTIDE SEQUENCE [LARGE SCALE GENOMIC DNA]</scope>
    <source>
        <strain evidence="2">CGMCC 1.16619</strain>
    </source>
</reference>
<organism evidence="1 2">
    <name type="scientific">Rhodanobacter ginsengisoli</name>
    <dbReference type="NCBI Taxonomy" id="418646"/>
    <lineage>
        <taxon>Bacteria</taxon>
        <taxon>Pseudomonadati</taxon>
        <taxon>Pseudomonadota</taxon>
        <taxon>Gammaproteobacteria</taxon>
        <taxon>Lysobacterales</taxon>
        <taxon>Rhodanobacteraceae</taxon>
        <taxon>Rhodanobacter</taxon>
    </lineage>
</organism>
<evidence type="ECO:0000313" key="1">
    <source>
        <dbReference type="EMBL" id="MFC5525435.1"/>
    </source>
</evidence>
<dbReference type="Proteomes" id="UP001596114">
    <property type="component" value="Unassembled WGS sequence"/>
</dbReference>
<dbReference type="PANTHER" id="PTHR39201:SF1">
    <property type="entry name" value="FLAVODOXIN-LIKE DOMAIN-CONTAINING PROTEIN"/>
    <property type="match status" value="1"/>
</dbReference>
<dbReference type="RefSeq" id="WP_377318514.1">
    <property type="nucleotide sequence ID" value="NZ_JBHSNF010000001.1"/>
</dbReference>
<proteinExistence type="predicted"/>
<keyword evidence="2" id="KW-1185">Reference proteome</keyword>
<protein>
    <submittedName>
        <fullName evidence="1">Flavodoxin family protein</fullName>
    </submittedName>
</protein>
<dbReference type="SUPFAM" id="SSF52218">
    <property type="entry name" value="Flavoproteins"/>
    <property type="match status" value="1"/>
</dbReference>
<dbReference type="Gene3D" id="3.40.50.360">
    <property type="match status" value="1"/>
</dbReference>
<dbReference type="EMBL" id="JBHSNF010000001">
    <property type="protein sequence ID" value="MFC5525435.1"/>
    <property type="molecule type" value="Genomic_DNA"/>
</dbReference>
<sequence>MTKPNLVAYYSMTGNTRRIVDEVVGALHADAEEIREPHPRHGLGGVLRALFDAITRREPPIEPGRYDPADYDLLVLSGPIWAGRLAAPVRSYARQHAGKARRIAFVCTEGGRGGEQAFAELSSLCGRTPDATLEVTAEQIRNASYREAVQRFASSLPPMKAAG</sequence>
<dbReference type="InterPro" id="IPR029039">
    <property type="entry name" value="Flavoprotein-like_sf"/>
</dbReference>
<accession>A0ABW0QKW9</accession>
<gene>
    <name evidence="1" type="ORF">ACFPPA_06725</name>
</gene>